<reference evidence="2" key="1">
    <citation type="submission" date="2020-11" db="EMBL/GenBank/DDBJ databases">
        <title>Adaptations for nitrogen fixation in a non-lichenized fungal sporocarp promotes dispersal by wood-feeding termites.</title>
        <authorList>
            <consortium name="DOE Joint Genome Institute"/>
            <person name="Koch R.A."/>
            <person name="Yoon G."/>
            <person name="Arayal U."/>
            <person name="Lail K."/>
            <person name="Amirebrahimi M."/>
            <person name="Labutti K."/>
            <person name="Lipzen A."/>
            <person name="Riley R."/>
            <person name="Barry K."/>
            <person name="Henrissat B."/>
            <person name="Grigoriev I.V."/>
            <person name="Herr J.R."/>
            <person name="Aime M.C."/>
        </authorList>
    </citation>
    <scope>NUCLEOTIDE SEQUENCE</scope>
    <source>
        <strain evidence="2">MCA 3950</strain>
    </source>
</reference>
<accession>A0A9P7VJS6</accession>
<keyword evidence="3" id="KW-1185">Reference proteome</keyword>
<proteinExistence type="predicted"/>
<name>A0A9P7VJS6_9AGAR</name>
<feature type="domain" description="Fungal-type protein kinase" evidence="1">
    <location>
        <begin position="131"/>
        <end position="195"/>
    </location>
</feature>
<dbReference type="RefSeq" id="XP_043035923.1">
    <property type="nucleotide sequence ID" value="XM_043179471.1"/>
</dbReference>
<sequence length="330" mass="37636">MWHCDARHEEKRKIKIKDEKLLRTEVTFEGVIRRFVVCAPKFDEDSLSPLGRSTRRSLALDFDSPDLHDPDRPRGGLLFMNDYWHDESPGTAKESDIYHLFAQHRVPHVAEMETGGDIPDMVTITQGYGPVDLTTFCNVKDLVKCIADAIEAHQPAFDRAHILHCDIRAGHIMITLNHAGFLIESDECIILTDRSEGTSDGSAKIDLLNRYSARPCFAIQHLNELLRKLPDVFVIRYQPKRTTEEIQTHETWTISYPDRATELPAPPYFTKMGKLENPTWLVETLHAHAEKMTGTAVEKAANTIRRRWPVLIKSGGKAWALRSIDEAMEE</sequence>
<organism evidence="2 3">
    <name type="scientific">Guyanagaster necrorhizus</name>
    <dbReference type="NCBI Taxonomy" id="856835"/>
    <lineage>
        <taxon>Eukaryota</taxon>
        <taxon>Fungi</taxon>
        <taxon>Dikarya</taxon>
        <taxon>Basidiomycota</taxon>
        <taxon>Agaricomycotina</taxon>
        <taxon>Agaricomycetes</taxon>
        <taxon>Agaricomycetidae</taxon>
        <taxon>Agaricales</taxon>
        <taxon>Marasmiineae</taxon>
        <taxon>Physalacriaceae</taxon>
        <taxon>Guyanagaster</taxon>
    </lineage>
</organism>
<dbReference type="OrthoDB" id="3271139at2759"/>
<evidence type="ECO:0000313" key="3">
    <source>
        <dbReference type="Proteomes" id="UP000812287"/>
    </source>
</evidence>
<dbReference type="Pfam" id="PF17667">
    <property type="entry name" value="Pkinase_fungal"/>
    <property type="match status" value="1"/>
</dbReference>
<evidence type="ECO:0000259" key="1">
    <source>
        <dbReference type="Pfam" id="PF17667"/>
    </source>
</evidence>
<dbReference type="Proteomes" id="UP000812287">
    <property type="component" value="Unassembled WGS sequence"/>
</dbReference>
<dbReference type="InterPro" id="IPR040976">
    <property type="entry name" value="Pkinase_fungal"/>
</dbReference>
<comment type="caution">
    <text evidence="2">The sequence shown here is derived from an EMBL/GenBank/DDBJ whole genome shotgun (WGS) entry which is preliminary data.</text>
</comment>
<evidence type="ECO:0000313" key="2">
    <source>
        <dbReference type="EMBL" id="KAG7442423.1"/>
    </source>
</evidence>
<dbReference type="GeneID" id="66101765"/>
<dbReference type="AlphaFoldDB" id="A0A9P7VJS6"/>
<protein>
    <recommendedName>
        <fullName evidence="1">Fungal-type protein kinase domain-containing protein</fullName>
    </recommendedName>
</protein>
<gene>
    <name evidence="2" type="ORF">BT62DRAFT_1079279</name>
</gene>
<dbReference type="EMBL" id="MU250551">
    <property type="protein sequence ID" value="KAG7442423.1"/>
    <property type="molecule type" value="Genomic_DNA"/>
</dbReference>